<dbReference type="InterPro" id="IPR036412">
    <property type="entry name" value="HAD-like_sf"/>
</dbReference>
<reference evidence="2" key="1">
    <citation type="journal article" date="2014" name="Sci. Data">
        <title>Genomes of diverse isolates of the marine cyanobacterium Prochlorococcus.</title>
        <authorList>
            <person name="Biller S."/>
            <person name="Berube P."/>
            <person name="Thompson J."/>
            <person name="Kelly L."/>
            <person name="Roggensack S."/>
            <person name="Awad L."/>
            <person name="Roache-Johnson K."/>
            <person name="Ding H."/>
            <person name="Giovannoni S.J."/>
            <person name="Moore L.R."/>
            <person name="Chisholm S.W."/>
        </authorList>
    </citation>
    <scope>NUCLEOTIDE SEQUENCE [LARGE SCALE GENOMIC DNA]</scope>
    <source>
        <strain evidence="2">PAC1</strain>
    </source>
</reference>
<dbReference type="SFLD" id="SFLDG01129">
    <property type="entry name" value="C1.5:_HAD__Beta-PGM__Phosphata"/>
    <property type="match status" value="1"/>
</dbReference>
<dbReference type="CDD" id="cd07505">
    <property type="entry name" value="HAD_BPGM-like"/>
    <property type="match status" value="1"/>
</dbReference>
<dbReference type="GO" id="GO:0016787">
    <property type="term" value="F:hydrolase activity"/>
    <property type="evidence" value="ECO:0007669"/>
    <property type="project" value="UniProtKB-KW"/>
</dbReference>
<dbReference type="Gene3D" id="1.10.150.240">
    <property type="entry name" value="Putative phosphatase, domain 2"/>
    <property type="match status" value="1"/>
</dbReference>
<accession>A0A0A2BZE9</accession>
<gene>
    <name evidence="1" type="ORF">EV03_1841</name>
</gene>
<sequence>MKKNWNFPKAFLFDLDGVLIDSEPLHGQAWKETAALFDLNLTLEQLKLLRGKRRIDCANELVKLIPKTVEAKDLLDRHRPISRQLILRAQAMQGGESLVKRCFKNNIPMALVTSSSRESFQIKTTQHKWMNLFSVIVLGDEKLLAKGKPAPDPYLLAAKKLNIAPQECWAVEDSIAGVSSALEAGCYVLFLKAQSEELPKKEDLDQHINLRQISHLKEIDQILNEY</sequence>
<dbReference type="AlphaFoldDB" id="A0A0A2BZE9"/>
<dbReference type="SFLD" id="SFLDS00003">
    <property type="entry name" value="Haloacid_Dehalogenase"/>
    <property type="match status" value="1"/>
</dbReference>
<dbReference type="RefSeq" id="WP_036907071.1">
    <property type="nucleotide sequence ID" value="NZ_CP138967.1"/>
</dbReference>
<dbReference type="InterPro" id="IPR023214">
    <property type="entry name" value="HAD_sf"/>
</dbReference>
<dbReference type="InterPro" id="IPR006439">
    <property type="entry name" value="HAD-SF_hydro_IA"/>
</dbReference>
<dbReference type="InterPro" id="IPR023198">
    <property type="entry name" value="PGP-like_dom2"/>
</dbReference>
<proteinExistence type="predicted"/>
<dbReference type="Proteomes" id="UP000030392">
    <property type="component" value="Unassembled WGS sequence"/>
</dbReference>
<dbReference type="PANTHER" id="PTHR18901">
    <property type="entry name" value="2-DEOXYGLUCOSE-6-PHOSPHATE PHOSPHATASE 2"/>
    <property type="match status" value="1"/>
</dbReference>
<dbReference type="SUPFAM" id="SSF56784">
    <property type="entry name" value="HAD-like"/>
    <property type="match status" value="1"/>
</dbReference>
<dbReference type="EC" id="3.1.3.-" evidence="1"/>
<comment type="caution">
    <text evidence="1">The sequence shown here is derived from an EMBL/GenBank/DDBJ whole genome shotgun (WGS) entry which is preliminary data.</text>
</comment>
<dbReference type="EMBL" id="JNAX01000015">
    <property type="protein sequence ID" value="KGG19458.1"/>
    <property type="molecule type" value="Genomic_DNA"/>
</dbReference>
<dbReference type="Pfam" id="PF13419">
    <property type="entry name" value="HAD_2"/>
    <property type="match status" value="1"/>
</dbReference>
<dbReference type="InterPro" id="IPR041492">
    <property type="entry name" value="HAD_2"/>
</dbReference>
<organism evidence="1 2">
    <name type="scientific">Prochlorococcus marinus str. PAC1</name>
    <dbReference type="NCBI Taxonomy" id="59924"/>
    <lineage>
        <taxon>Bacteria</taxon>
        <taxon>Bacillati</taxon>
        <taxon>Cyanobacteriota</taxon>
        <taxon>Cyanophyceae</taxon>
        <taxon>Synechococcales</taxon>
        <taxon>Prochlorococcaceae</taxon>
        <taxon>Prochlorococcus</taxon>
    </lineage>
</organism>
<dbReference type="PANTHER" id="PTHR18901:SF38">
    <property type="entry name" value="PSEUDOURIDINE-5'-PHOSPHATASE"/>
    <property type="match status" value="1"/>
</dbReference>
<dbReference type="NCBIfam" id="TIGR01509">
    <property type="entry name" value="HAD-SF-IA-v3"/>
    <property type="match status" value="1"/>
</dbReference>
<keyword evidence="1" id="KW-0378">Hydrolase</keyword>
<evidence type="ECO:0000313" key="1">
    <source>
        <dbReference type="EMBL" id="KGG19458.1"/>
    </source>
</evidence>
<evidence type="ECO:0000313" key="2">
    <source>
        <dbReference type="Proteomes" id="UP000030392"/>
    </source>
</evidence>
<protein>
    <submittedName>
        <fullName evidence="1">Pseudouridine-5' phosphatasee</fullName>
        <ecNumber evidence="1">3.1.3.-</ecNumber>
    </submittedName>
</protein>
<dbReference type="Gene3D" id="3.40.50.1000">
    <property type="entry name" value="HAD superfamily/HAD-like"/>
    <property type="match status" value="1"/>
</dbReference>
<name>A0A0A2BZE9_PROMR</name>